<organism evidence="7 8">
    <name type="scientific">Sphaerisporangium rufum</name>
    <dbReference type="NCBI Taxonomy" id="1381558"/>
    <lineage>
        <taxon>Bacteria</taxon>
        <taxon>Bacillati</taxon>
        <taxon>Actinomycetota</taxon>
        <taxon>Actinomycetes</taxon>
        <taxon>Streptosporangiales</taxon>
        <taxon>Streptosporangiaceae</taxon>
        <taxon>Sphaerisporangium</taxon>
    </lineage>
</organism>
<dbReference type="SUPFAM" id="SSF48498">
    <property type="entry name" value="Tetracyclin repressor-like, C-terminal domain"/>
    <property type="match status" value="1"/>
</dbReference>
<feature type="domain" description="HTH tetR-type" evidence="6">
    <location>
        <begin position="8"/>
        <end position="68"/>
    </location>
</feature>
<dbReference type="GO" id="GO:0000976">
    <property type="term" value="F:transcription cis-regulatory region binding"/>
    <property type="evidence" value="ECO:0007669"/>
    <property type="project" value="TreeGrafter"/>
</dbReference>
<dbReference type="InterPro" id="IPR050109">
    <property type="entry name" value="HTH-type_TetR-like_transc_reg"/>
</dbReference>
<evidence type="ECO:0000313" key="8">
    <source>
        <dbReference type="Proteomes" id="UP000655287"/>
    </source>
</evidence>
<comment type="caution">
    <text evidence="7">The sequence shown here is derived from an EMBL/GenBank/DDBJ whole genome shotgun (WGS) entry which is preliminary data.</text>
</comment>
<proteinExistence type="predicted"/>
<dbReference type="Pfam" id="PF13977">
    <property type="entry name" value="TetR_C_6"/>
    <property type="match status" value="1"/>
</dbReference>
<protein>
    <submittedName>
        <fullName evidence="7">Transcriptional regulator</fullName>
    </submittedName>
</protein>
<dbReference type="SUPFAM" id="SSF46689">
    <property type="entry name" value="Homeodomain-like"/>
    <property type="match status" value="1"/>
</dbReference>
<dbReference type="RefSeq" id="WP_203990611.1">
    <property type="nucleotide sequence ID" value="NZ_BOOU01000069.1"/>
</dbReference>
<name>A0A919RAA2_9ACTN</name>
<dbReference type="Proteomes" id="UP000655287">
    <property type="component" value="Unassembled WGS sequence"/>
</dbReference>
<dbReference type="InterPro" id="IPR039538">
    <property type="entry name" value="BetI_C"/>
</dbReference>
<evidence type="ECO:0000256" key="5">
    <source>
        <dbReference type="PROSITE-ProRule" id="PRU00335"/>
    </source>
</evidence>
<evidence type="ECO:0000313" key="7">
    <source>
        <dbReference type="EMBL" id="GII80225.1"/>
    </source>
</evidence>
<dbReference type="GO" id="GO:0003700">
    <property type="term" value="F:DNA-binding transcription factor activity"/>
    <property type="evidence" value="ECO:0007669"/>
    <property type="project" value="TreeGrafter"/>
</dbReference>
<dbReference type="InterPro" id="IPR036271">
    <property type="entry name" value="Tet_transcr_reg_TetR-rel_C_sf"/>
</dbReference>
<dbReference type="InterPro" id="IPR001647">
    <property type="entry name" value="HTH_TetR"/>
</dbReference>
<keyword evidence="4" id="KW-0804">Transcription</keyword>
<gene>
    <name evidence="7" type="ORF">Sru01_52070</name>
</gene>
<evidence type="ECO:0000256" key="1">
    <source>
        <dbReference type="ARBA" id="ARBA00022491"/>
    </source>
</evidence>
<dbReference type="PANTHER" id="PTHR30055:SF228">
    <property type="entry name" value="TRANSCRIPTIONAL REGULATOR-RELATED"/>
    <property type="match status" value="1"/>
</dbReference>
<keyword evidence="3 5" id="KW-0238">DNA-binding</keyword>
<dbReference type="AlphaFoldDB" id="A0A919RAA2"/>
<feature type="DNA-binding region" description="H-T-H motif" evidence="5">
    <location>
        <begin position="31"/>
        <end position="50"/>
    </location>
</feature>
<dbReference type="EMBL" id="BOOU01000069">
    <property type="protein sequence ID" value="GII80225.1"/>
    <property type="molecule type" value="Genomic_DNA"/>
</dbReference>
<accession>A0A919RAA2</accession>
<evidence type="ECO:0000256" key="2">
    <source>
        <dbReference type="ARBA" id="ARBA00023015"/>
    </source>
</evidence>
<evidence type="ECO:0000259" key="6">
    <source>
        <dbReference type="PROSITE" id="PS50977"/>
    </source>
</evidence>
<sequence length="205" mass="22507">MPKIVDHEQRRRELAEAVWRVIARDGVAEVSMRTVAAEAGWSSGALRHYFSTRDGLLAFACELVIERVTERITALRHTGTPREAVRAILLETMPVDAERRAEASVAFAFVALGLTDAELAEVKRLSFTGMYELCLRLVTEMANIGALAEPHPPLETSARRLHAVVDGLTLHVLAGHLTPAEMTAEFDAYLAELIPDRPAPAPVHP</sequence>
<dbReference type="InterPro" id="IPR009057">
    <property type="entry name" value="Homeodomain-like_sf"/>
</dbReference>
<dbReference type="PANTHER" id="PTHR30055">
    <property type="entry name" value="HTH-TYPE TRANSCRIPTIONAL REGULATOR RUTR"/>
    <property type="match status" value="1"/>
</dbReference>
<evidence type="ECO:0000256" key="4">
    <source>
        <dbReference type="ARBA" id="ARBA00023163"/>
    </source>
</evidence>
<dbReference type="PROSITE" id="PS50977">
    <property type="entry name" value="HTH_TETR_2"/>
    <property type="match status" value="1"/>
</dbReference>
<keyword evidence="1" id="KW-0678">Repressor</keyword>
<dbReference type="Gene3D" id="1.10.357.10">
    <property type="entry name" value="Tetracycline Repressor, domain 2"/>
    <property type="match status" value="1"/>
</dbReference>
<reference evidence="7" key="1">
    <citation type="submission" date="2021-01" db="EMBL/GenBank/DDBJ databases">
        <title>Whole genome shotgun sequence of Sphaerisporangium rufum NBRC 109079.</title>
        <authorList>
            <person name="Komaki H."/>
            <person name="Tamura T."/>
        </authorList>
    </citation>
    <scope>NUCLEOTIDE SEQUENCE</scope>
    <source>
        <strain evidence="7">NBRC 109079</strain>
    </source>
</reference>
<dbReference type="Pfam" id="PF00440">
    <property type="entry name" value="TetR_N"/>
    <property type="match status" value="1"/>
</dbReference>
<keyword evidence="2" id="KW-0805">Transcription regulation</keyword>
<evidence type="ECO:0000256" key="3">
    <source>
        <dbReference type="ARBA" id="ARBA00023125"/>
    </source>
</evidence>
<keyword evidence="8" id="KW-1185">Reference proteome</keyword>